<accession>A0A014N0K8</accession>
<feature type="domain" description="DUF7730" evidence="1">
    <location>
        <begin position="61"/>
        <end position="246"/>
    </location>
</feature>
<dbReference type="PANTHER" id="PTHR38790:SF4">
    <property type="entry name" value="2EXR DOMAIN-CONTAINING PROTEIN"/>
    <property type="match status" value="1"/>
</dbReference>
<proteinExistence type="predicted"/>
<gene>
    <name evidence="2" type="ORF">X797_008311</name>
</gene>
<comment type="caution">
    <text evidence="2">The sequence shown here is derived from an EMBL/GenBank/DDBJ whole genome shotgun (WGS) entry which is preliminary data.</text>
</comment>
<protein>
    <recommendedName>
        <fullName evidence="1">DUF7730 domain-containing protein</fullName>
    </recommendedName>
</protein>
<evidence type="ECO:0000313" key="2">
    <source>
        <dbReference type="EMBL" id="EXU98597.1"/>
    </source>
</evidence>
<organism evidence="2 3">
    <name type="scientific">Metarhizium robertsii</name>
    <dbReference type="NCBI Taxonomy" id="568076"/>
    <lineage>
        <taxon>Eukaryota</taxon>
        <taxon>Fungi</taxon>
        <taxon>Dikarya</taxon>
        <taxon>Ascomycota</taxon>
        <taxon>Pezizomycotina</taxon>
        <taxon>Sordariomycetes</taxon>
        <taxon>Hypocreomycetidae</taxon>
        <taxon>Hypocreales</taxon>
        <taxon>Clavicipitaceae</taxon>
        <taxon>Metarhizium</taxon>
    </lineage>
</organism>
<evidence type="ECO:0000259" key="1">
    <source>
        <dbReference type="Pfam" id="PF24864"/>
    </source>
</evidence>
<dbReference type="PANTHER" id="PTHR38790">
    <property type="entry name" value="2EXR DOMAIN-CONTAINING PROTEIN-RELATED"/>
    <property type="match status" value="1"/>
</dbReference>
<dbReference type="OrthoDB" id="4935424at2759"/>
<evidence type="ECO:0000313" key="3">
    <source>
        <dbReference type="Proteomes" id="UP000030151"/>
    </source>
</evidence>
<name>A0A014N0K8_9HYPO</name>
<sequence length="417" mass="47892">MSGYFRKLLRRVFRKKAKPRRRQQPRPAIQPRPIPHLPLPVLTAEDGIFEKLTVSGTKYGLFHCLPLEIRRIILAEAFGYRTIHIDLAFDHPLVRRPSLTASTSSSPDDARHCGLGIKLVPDTSQPRRWQWFGCVCHRRAEWTAAEREKNWWNLGSTIGLHDDECIKGTVCWCNTGTQQGTGSDSCFIGIMGWLLSCRSACAEGLEALFSTSTFHISSLDLLLHLPELIYPRFLRQITSLELLWGDHERFLDQHPLAQELWNPSAAEHDEDRILRKLCRGISEACPNVQKLHVCIQFWVVPSGDEHPEQDRLPYFQRNVLGPIEDMLRGLGPRDEFNVTIPGGVWLMLFHDEYALRGHELVCDLDTPVTGRFQKSLRGSGSDDEELSYWICSGWNDRLLLMPSHYSEYDRFWGRPLA</sequence>
<dbReference type="eggNOG" id="ENOG502SPRK">
    <property type="taxonomic scope" value="Eukaryota"/>
</dbReference>
<dbReference type="HOGENOM" id="CLU_039760_0_0_1"/>
<dbReference type="EMBL" id="JELW01000025">
    <property type="protein sequence ID" value="EXU98597.1"/>
    <property type="molecule type" value="Genomic_DNA"/>
</dbReference>
<dbReference type="AlphaFoldDB" id="A0A014N0K8"/>
<dbReference type="Proteomes" id="UP000030151">
    <property type="component" value="Unassembled WGS sequence"/>
</dbReference>
<dbReference type="Pfam" id="PF24864">
    <property type="entry name" value="DUF7730"/>
    <property type="match status" value="1"/>
</dbReference>
<dbReference type="InterPro" id="IPR056632">
    <property type="entry name" value="DUF7730"/>
</dbReference>
<reference evidence="2 3" key="1">
    <citation type="submission" date="2014-02" db="EMBL/GenBank/DDBJ databases">
        <title>The genome sequence of the entomopathogenic fungus Metarhizium robertsii ARSEF 2575.</title>
        <authorList>
            <person name="Giuliano Garisto Donzelli B."/>
            <person name="Roe B.A."/>
            <person name="Macmil S.L."/>
            <person name="Krasnoff S.B."/>
            <person name="Gibson D.M."/>
        </authorList>
    </citation>
    <scope>NUCLEOTIDE SEQUENCE [LARGE SCALE GENOMIC DNA]</scope>
    <source>
        <strain evidence="2 3">ARSEF 2575</strain>
    </source>
</reference>